<reference evidence="1 2" key="1">
    <citation type="submission" date="2018-06" db="EMBL/GenBank/DDBJ databases">
        <title>Chryseolinea flavus sp. nov., a member of the phylum Bacteroidetes isolated from soil.</title>
        <authorList>
            <person name="Li Y."/>
            <person name="Wang J."/>
        </authorList>
    </citation>
    <scope>NUCLEOTIDE SEQUENCE [LARGE SCALE GENOMIC DNA]</scope>
    <source>
        <strain evidence="1 2">SDU1-6</strain>
    </source>
</reference>
<dbReference type="EMBL" id="QMFY01000003">
    <property type="protein sequence ID" value="RAW01589.1"/>
    <property type="molecule type" value="Genomic_DNA"/>
</dbReference>
<comment type="caution">
    <text evidence="1">The sequence shown here is derived from an EMBL/GenBank/DDBJ whole genome shotgun (WGS) entry which is preliminary data.</text>
</comment>
<evidence type="ECO:0000313" key="2">
    <source>
        <dbReference type="Proteomes" id="UP000251889"/>
    </source>
</evidence>
<proteinExistence type="predicted"/>
<keyword evidence="2" id="KW-1185">Reference proteome</keyword>
<evidence type="ECO:0008006" key="3">
    <source>
        <dbReference type="Google" id="ProtNLM"/>
    </source>
</evidence>
<accession>A0A364Y4C1</accession>
<evidence type="ECO:0000313" key="1">
    <source>
        <dbReference type="EMBL" id="RAW01589.1"/>
    </source>
</evidence>
<dbReference type="OrthoDB" id="9762853at2"/>
<dbReference type="RefSeq" id="WP_112746329.1">
    <property type="nucleotide sequence ID" value="NZ_QMFY01000003.1"/>
</dbReference>
<gene>
    <name evidence="1" type="ORF">DQQ10_07985</name>
</gene>
<dbReference type="Proteomes" id="UP000251889">
    <property type="component" value="Unassembled WGS sequence"/>
</dbReference>
<organism evidence="1 2">
    <name type="scientific">Pseudochryseolinea flava</name>
    <dbReference type="NCBI Taxonomy" id="2059302"/>
    <lineage>
        <taxon>Bacteria</taxon>
        <taxon>Pseudomonadati</taxon>
        <taxon>Bacteroidota</taxon>
        <taxon>Cytophagia</taxon>
        <taxon>Cytophagales</taxon>
        <taxon>Fulvivirgaceae</taxon>
        <taxon>Pseudochryseolinea</taxon>
    </lineage>
</organism>
<protein>
    <recommendedName>
        <fullName evidence="3">Baseplate protein J-like domain-containing protein</fullName>
    </recommendedName>
</protein>
<sequence>MSCFHPNPLQHGGSSQDLRMVPALSPETAPIDGRGMDALILFLEKYGELLNYYDSSNTIQGNWRPFVGRDISTILAGIAVNDFKNCLAVYYKYFDKIQVWDGDLQQHTKVLFDISFTLIDNVRDWFDRLPPNTAAKEMILREIDTALSYNLRDLVLYYLAAKKTYIPAHDFIDVSFTLAAGTEPFVPRDSEQILQTKFQAHWWKKFNQADVISSWNFYRDTYLPANLTSVTLFGDLAWSDEDGIQYASSSLRNLFTSIYNTYVRIITSAKSYFQESITNLSSHSAHNGLILSFLHLFGHSQRELNRLTDRHLNFYYKDVLRIKRRPPNPDIAHIVLTLAKNVSPQIIPIGTALLGKDGKGKELIFKTDGNITVQRCSIGALKTVFLDEDPASGGVWYADVANSADGMGKDLPPTDLSWFGFGSKQSVLSDDAKTMTEADLGFMVASPILTLSEGKRVVTLTLHVASFGSSVFAAGDLVGKLDLSITGEKGWIQLPALSSSSPSTQPNAVNIASNNIVLKFTIDETADAVVAYDPELHEGNYATSAPVVRALFKKTNDVSLYKKLAKVTISHIHIGVSVDNAVSCVLHSDQGSIDNKNPFMPFGPRPKKGSVFYFGSHEVFSKKLTSLTLKLSWLGTPADTTFYDYYAYLKGSTETSYIGLSNSSSSSSFSITGMVKDGVEVANNPSPTTLFSGGDDSAIVAERNIVFSNLFTESDPSMDEFTAFDPALRRGFVKLTLATPTKAFGHHVFSKIYTEQVIGFNATTNTLPNEPYTPLLNPLTFAYQAEETIVLGAGNDNSKGQFFQLFPFGHSEQNLGVASLMLPFTALDKTNSLHDLQGALHIGLSDAKPGEMINLYIECSEGSEDAALDAPKAIISYLSNNAWRSIDDSIYVDTTNNFLGSGILQFKVPPDMNDDNTIMSSSMRWLRIGVPNNYTAFPKLYAIFSNGVKTVYTGGADNGEHLAMPLVAQSINKLQVSLAEIKKVEQPFDSTDGRMIEGDQRYYTRVSERLRHKHRAITIWDYEKILLEEFSYLYKVKCLNHTDDVTETAPGAVRIITIPDMSKKSTGNLFMPMISNNKRQKIKSYVTKLNCPFADLQVQNPQYEAIKVKCEVKIKAGLDETAHIQMLKEDIDRFLAPWAFEEGRGIDFGGKMHRSQIIYFMEKLSYVDYVTDFLMDVYVNGIADTDLEEVKASTSRSILTTYRNHQIGTNVCAS</sequence>
<name>A0A364Y4C1_9BACT</name>
<dbReference type="AlphaFoldDB" id="A0A364Y4C1"/>